<keyword evidence="6" id="KW-0808">Transferase</keyword>
<keyword evidence="10" id="KW-1185">Reference proteome</keyword>
<dbReference type="Pfam" id="PF04101">
    <property type="entry name" value="Glyco_tran_28_C"/>
    <property type="match status" value="1"/>
</dbReference>
<dbReference type="SUPFAM" id="SSF53756">
    <property type="entry name" value="UDP-Glycosyltransferase/glycogen phosphorylase"/>
    <property type="match status" value="1"/>
</dbReference>
<dbReference type="STRING" id="102285.A0A0R3TJN5"/>
<reference evidence="11" key="1">
    <citation type="submission" date="2017-02" db="UniProtKB">
        <authorList>
            <consortium name="WormBaseParasite"/>
        </authorList>
    </citation>
    <scope>IDENTIFICATION</scope>
</reference>
<dbReference type="InterPro" id="IPR007235">
    <property type="entry name" value="Glyco_trans_28_C"/>
</dbReference>
<dbReference type="GO" id="GO:0005783">
    <property type="term" value="C:endoplasmic reticulum"/>
    <property type="evidence" value="ECO:0007669"/>
    <property type="project" value="UniProtKB-SubCell"/>
</dbReference>
<keyword evidence="5" id="KW-0328">Glycosyltransferase</keyword>
<dbReference type="WBParaSite" id="HNAJ_0000731101-mRNA-1">
    <property type="protein sequence ID" value="HNAJ_0000731101-mRNA-1"/>
    <property type="gene ID" value="HNAJ_0000731101"/>
</dbReference>
<evidence type="ECO:0000256" key="4">
    <source>
        <dbReference type="ARBA" id="ARBA00017468"/>
    </source>
</evidence>
<dbReference type="EC" id="2.4.1.141" evidence="3"/>
<evidence type="ECO:0000256" key="5">
    <source>
        <dbReference type="ARBA" id="ARBA00022676"/>
    </source>
</evidence>
<sequence>MAVFVTVGTTLFEELIEVVDTKKFHAALFNLGYKKLFIQYGNGNIVPSVSDSPLEIDAFRYKANLSSIFSESSLVISHGGAGTCMEALQPPGKRKLIVVINENLMNNHQVELASTLYEEKHAFLSRVKDLYAFISTGEQYPFMDCLRTRFWRDCDHKALLGPSTSPQSVGLVPFHRGNASNLINFLNNLMGIPAS</sequence>
<dbReference type="GO" id="GO:0006488">
    <property type="term" value="P:dolichol-linked oligosaccharide biosynthetic process"/>
    <property type="evidence" value="ECO:0007669"/>
    <property type="project" value="InterPro"/>
</dbReference>
<evidence type="ECO:0000259" key="8">
    <source>
        <dbReference type="Pfam" id="PF04101"/>
    </source>
</evidence>
<evidence type="ECO:0000256" key="7">
    <source>
        <dbReference type="ARBA" id="ARBA00022824"/>
    </source>
</evidence>
<protein>
    <recommendedName>
        <fullName evidence="4">UDP-N-acetylglucosamine transferase subunit ALG13</fullName>
        <ecNumber evidence="3">2.4.1.141</ecNumber>
    </recommendedName>
</protein>
<evidence type="ECO:0000313" key="11">
    <source>
        <dbReference type="WBParaSite" id="HNAJ_0000731101-mRNA-1"/>
    </source>
</evidence>
<evidence type="ECO:0000256" key="3">
    <source>
        <dbReference type="ARBA" id="ARBA00012614"/>
    </source>
</evidence>
<feature type="domain" description="Glycosyl transferase family 28 C-terminal" evidence="8">
    <location>
        <begin position="3"/>
        <end position="120"/>
    </location>
</feature>
<name>A0A0R3TJN5_RODNA</name>
<dbReference type="EMBL" id="UZAE01012031">
    <property type="protein sequence ID" value="VDO03167.1"/>
    <property type="molecule type" value="Genomic_DNA"/>
</dbReference>
<organism evidence="11">
    <name type="scientific">Rodentolepis nana</name>
    <name type="common">Dwarf tapeworm</name>
    <name type="synonym">Hymenolepis nana</name>
    <dbReference type="NCBI Taxonomy" id="102285"/>
    <lineage>
        <taxon>Eukaryota</taxon>
        <taxon>Metazoa</taxon>
        <taxon>Spiralia</taxon>
        <taxon>Lophotrochozoa</taxon>
        <taxon>Platyhelminthes</taxon>
        <taxon>Cestoda</taxon>
        <taxon>Eucestoda</taxon>
        <taxon>Cyclophyllidea</taxon>
        <taxon>Hymenolepididae</taxon>
        <taxon>Rodentolepis</taxon>
    </lineage>
</organism>
<evidence type="ECO:0000256" key="2">
    <source>
        <dbReference type="ARBA" id="ARBA00006962"/>
    </source>
</evidence>
<gene>
    <name evidence="9" type="ORF">HNAJ_LOCUS7307</name>
</gene>
<dbReference type="PANTHER" id="PTHR12867:SF6">
    <property type="entry name" value="N-ACETYLGLUCOSAMINYLDIPHOSPHODOLICHOL N-ACETYLGLUCOSAMINYLTRANSFERASE"/>
    <property type="match status" value="1"/>
</dbReference>
<proteinExistence type="inferred from homology"/>
<dbReference type="AlphaFoldDB" id="A0A0R3TJN5"/>
<comment type="similarity">
    <text evidence="2">Belongs to the glycosyltransferase 28 family.</text>
</comment>
<dbReference type="Proteomes" id="UP000278807">
    <property type="component" value="Unassembled WGS sequence"/>
</dbReference>
<dbReference type="OrthoDB" id="20273at2759"/>
<reference evidence="9 10" key="2">
    <citation type="submission" date="2018-11" db="EMBL/GenBank/DDBJ databases">
        <authorList>
            <consortium name="Pathogen Informatics"/>
        </authorList>
    </citation>
    <scope>NUCLEOTIDE SEQUENCE [LARGE SCALE GENOMIC DNA]</scope>
</reference>
<accession>A0A0R3TJN5</accession>
<dbReference type="Gene3D" id="3.40.50.2000">
    <property type="entry name" value="Glycogen Phosphorylase B"/>
    <property type="match status" value="1"/>
</dbReference>
<dbReference type="GO" id="GO:0004577">
    <property type="term" value="F:N-acetylglucosaminyldiphosphodolichol N-acetylglucosaminyltransferase activity"/>
    <property type="evidence" value="ECO:0007669"/>
    <property type="project" value="UniProtKB-EC"/>
</dbReference>
<keyword evidence="7" id="KW-0256">Endoplasmic reticulum</keyword>
<comment type="subcellular location">
    <subcellularLocation>
        <location evidence="1">Endoplasmic reticulum</location>
    </subcellularLocation>
</comment>
<dbReference type="InterPro" id="IPR039042">
    <property type="entry name" value="Alg13-like"/>
</dbReference>
<evidence type="ECO:0000313" key="10">
    <source>
        <dbReference type="Proteomes" id="UP000278807"/>
    </source>
</evidence>
<evidence type="ECO:0000313" key="9">
    <source>
        <dbReference type="EMBL" id="VDO03167.1"/>
    </source>
</evidence>
<evidence type="ECO:0000256" key="1">
    <source>
        <dbReference type="ARBA" id="ARBA00004240"/>
    </source>
</evidence>
<evidence type="ECO:0000256" key="6">
    <source>
        <dbReference type="ARBA" id="ARBA00022679"/>
    </source>
</evidence>
<dbReference type="PANTHER" id="PTHR12867">
    <property type="entry name" value="GLYCOSYL TRANSFERASE-RELATED"/>
    <property type="match status" value="1"/>
</dbReference>